<reference evidence="2" key="1">
    <citation type="submission" date="2022-01" db="EMBL/GenBank/DDBJ databases">
        <title>Genome Sequence Resource for Two Populations of Ditylenchus destructor, the Migratory Endoparasitic Phytonematode.</title>
        <authorList>
            <person name="Zhang H."/>
            <person name="Lin R."/>
            <person name="Xie B."/>
        </authorList>
    </citation>
    <scope>NUCLEOTIDE SEQUENCE</scope>
    <source>
        <strain evidence="2">BazhouSP</strain>
    </source>
</reference>
<dbReference type="GO" id="GO:0031901">
    <property type="term" value="C:early endosome membrane"/>
    <property type="evidence" value="ECO:0007669"/>
    <property type="project" value="TreeGrafter"/>
</dbReference>
<dbReference type="GO" id="GO:0016197">
    <property type="term" value="P:endosomal transport"/>
    <property type="evidence" value="ECO:0007669"/>
    <property type="project" value="TreeGrafter"/>
</dbReference>
<comment type="caution">
    <text evidence="2">The sequence shown here is derived from an EMBL/GenBank/DDBJ whole genome shotgun (WGS) entry which is preliminary data.</text>
</comment>
<dbReference type="Gene3D" id="3.30.500.40">
    <property type="match status" value="1"/>
</dbReference>
<dbReference type="Gene3D" id="3.30.1360.220">
    <property type="entry name" value="Domain of unknown function (DUF3480), N-terminal subdomain"/>
    <property type="match status" value="1"/>
</dbReference>
<evidence type="ECO:0000259" key="1">
    <source>
        <dbReference type="SMART" id="SM01421"/>
    </source>
</evidence>
<keyword evidence="3" id="KW-1185">Reference proteome</keyword>
<dbReference type="PANTHER" id="PTHR46319">
    <property type="entry name" value="ZINC FINGER FYVE DOMAIN-CONTAINING PROTEIN"/>
    <property type="match status" value="1"/>
</dbReference>
<sequence>MAAAFGQLPSQSLPVGWSQRDAYNANCHYYPVPLTNCRHRSPVFDPENTHASVLKVFNDFRNWSYRMAKLPGSYVSLSDSRTQVSLPDWALEELKLIVEANRNMVGWALDFNDRADSHLVCEHNENSGLFQTHIFASHGTTRQVTGATFIIFDGALKSSADKFVISVVEDGVVVRMQADTMTELVKSLLSGEDFRLESPNMDFCIEFYPTMKPMHSRGALISPIDGENLTGKFQYGLVLSRQFRSQNFFIPSSEWALRLSSVINMDKGKFPSALQPKFFEVCEQLVVTILATLEPFVPFLVKYRHRTICLRFQVTDETAWYKTDEWSKIDDDMAAPHYMWTSILDEQMVPFLYSLCARVPNGLHIEMHMAIISVRPLPIGTRDIG</sequence>
<feature type="domain" description="Smad anchor for receptor activation-like C-terminal" evidence="1">
    <location>
        <begin position="8"/>
        <end position="352"/>
    </location>
</feature>
<proteinExistence type="predicted"/>
<dbReference type="AlphaFoldDB" id="A0AAD4NE71"/>
<dbReference type="SMART" id="SM01421">
    <property type="entry name" value="DUF3480"/>
    <property type="match status" value="1"/>
</dbReference>
<name>A0AAD4NE71_9BILA</name>
<dbReference type="Proteomes" id="UP001201812">
    <property type="component" value="Unassembled WGS sequence"/>
</dbReference>
<evidence type="ECO:0000313" key="3">
    <source>
        <dbReference type="Proteomes" id="UP001201812"/>
    </source>
</evidence>
<gene>
    <name evidence="2" type="ORF">DdX_04283</name>
</gene>
<protein>
    <submittedName>
        <fullName evidence="2">Zinc finger FYVE domain-containing protein 9</fullName>
    </submittedName>
</protein>
<evidence type="ECO:0000313" key="2">
    <source>
        <dbReference type="EMBL" id="KAI1721990.1"/>
    </source>
</evidence>
<accession>A0AAD4NE71</accession>
<dbReference type="PANTHER" id="PTHR46319:SF3">
    <property type="entry name" value="ZINC FINGER FYVE DOMAIN-CONTAINING PROTEIN"/>
    <property type="match status" value="1"/>
</dbReference>
<organism evidence="2 3">
    <name type="scientific">Ditylenchus destructor</name>
    <dbReference type="NCBI Taxonomy" id="166010"/>
    <lineage>
        <taxon>Eukaryota</taxon>
        <taxon>Metazoa</taxon>
        <taxon>Ecdysozoa</taxon>
        <taxon>Nematoda</taxon>
        <taxon>Chromadorea</taxon>
        <taxon>Rhabditida</taxon>
        <taxon>Tylenchina</taxon>
        <taxon>Tylenchomorpha</taxon>
        <taxon>Sphaerularioidea</taxon>
        <taxon>Anguinidae</taxon>
        <taxon>Anguininae</taxon>
        <taxon>Ditylenchus</taxon>
    </lineage>
</organism>
<dbReference type="Pfam" id="PF11979">
    <property type="entry name" value="SARA_C"/>
    <property type="match status" value="1"/>
</dbReference>
<dbReference type="InterPro" id="IPR022557">
    <property type="entry name" value="SARA-like_C"/>
</dbReference>
<dbReference type="EMBL" id="JAKKPZ010000004">
    <property type="protein sequence ID" value="KAI1721990.1"/>
    <property type="molecule type" value="Genomic_DNA"/>
</dbReference>